<comment type="caution">
    <text evidence="9">The sequence shown here is derived from an EMBL/GenBank/DDBJ whole genome shotgun (WGS) entry which is preliminary data.</text>
</comment>
<keyword evidence="6" id="KW-1133">Transmembrane helix</keyword>
<dbReference type="PANTHER" id="PTHR10869:SF226">
    <property type="entry name" value="PROLYL 4-HYDROXYLASE ALPHA SUBUNIT DOMAIN-CONTAINING PROTEIN"/>
    <property type="match status" value="1"/>
</dbReference>
<evidence type="ECO:0000256" key="6">
    <source>
        <dbReference type="SAM" id="Phobius"/>
    </source>
</evidence>
<keyword evidence="7" id="KW-0732">Signal</keyword>
<evidence type="ECO:0000256" key="4">
    <source>
        <dbReference type="ARBA" id="ARBA00023002"/>
    </source>
</evidence>
<keyword evidence="5" id="KW-0408">Iron</keyword>
<keyword evidence="4" id="KW-0560">Oxidoreductase</keyword>
<gene>
    <name evidence="9" type="ORF">CTAYLR_006368</name>
</gene>
<dbReference type="Proteomes" id="UP001230188">
    <property type="component" value="Unassembled WGS sequence"/>
</dbReference>
<evidence type="ECO:0000259" key="8">
    <source>
        <dbReference type="PROSITE" id="PS51471"/>
    </source>
</evidence>
<proteinExistence type="predicted"/>
<name>A0AAD7XFC6_9STRA</name>
<keyword evidence="6" id="KW-0812">Transmembrane</keyword>
<evidence type="ECO:0000256" key="5">
    <source>
        <dbReference type="ARBA" id="ARBA00023004"/>
    </source>
</evidence>
<dbReference type="InterPro" id="IPR044862">
    <property type="entry name" value="Pro_4_hyd_alph_FE2OG_OXY"/>
</dbReference>
<evidence type="ECO:0000256" key="2">
    <source>
        <dbReference type="ARBA" id="ARBA00022723"/>
    </source>
</evidence>
<keyword evidence="3" id="KW-0223">Dioxygenase</keyword>
<evidence type="ECO:0000256" key="1">
    <source>
        <dbReference type="ARBA" id="ARBA00001961"/>
    </source>
</evidence>
<dbReference type="SMART" id="SM00702">
    <property type="entry name" value="P4Hc"/>
    <property type="match status" value="1"/>
</dbReference>
<protein>
    <recommendedName>
        <fullName evidence="8">Fe2OG dioxygenase domain-containing protein</fullName>
    </recommendedName>
</protein>
<feature type="domain" description="Fe2OG dioxygenase" evidence="8">
    <location>
        <begin position="173"/>
        <end position="280"/>
    </location>
</feature>
<keyword evidence="2" id="KW-0479">Metal-binding</keyword>
<dbReference type="InterPro" id="IPR006620">
    <property type="entry name" value="Pro_4_hyd_alph"/>
</dbReference>
<dbReference type="PANTHER" id="PTHR10869">
    <property type="entry name" value="PROLYL 4-HYDROXYLASE ALPHA SUBUNIT"/>
    <property type="match status" value="1"/>
</dbReference>
<dbReference type="Pfam" id="PF13640">
    <property type="entry name" value="2OG-FeII_Oxy_3"/>
    <property type="match status" value="1"/>
</dbReference>
<dbReference type="Gene3D" id="2.60.120.620">
    <property type="entry name" value="q2cbj1_9rhob like domain"/>
    <property type="match status" value="2"/>
</dbReference>
<accession>A0AAD7XFC6</accession>
<sequence>MWWLNFVVVAKALSPHVSVNAREVVSLHRDPDVLLLHDVLTAGECEELIETALSQGLERSPVAYAGWTKDVAELGRLWASGPGIWLGLCAVLVAFNVFGMQDKPHLAAVAAGTWTATTAAATAAAGAFAQHRAQGLIQLRTSSSVALQSGPSPPELKIMRRLAACLPTSTPAQFEALTVIRYEPGQSLAPHFDANRVPEEDLRRGGQTLATLLVYLTDHLSGGGETRFNRLDLDVSPNRGQACLFFPADAEGTFDPRLEHEGRPLLGSDDKWIARVWVHASRVECGGLPPATLAALGGGS</sequence>
<organism evidence="9 10">
    <name type="scientific">Chrysophaeum taylorii</name>
    <dbReference type="NCBI Taxonomy" id="2483200"/>
    <lineage>
        <taxon>Eukaryota</taxon>
        <taxon>Sar</taxon>
        <taxon>Stramenopiles</taxon>
        <taxon>Ochrophyta</taxon>
        <taxon>Pelagophyceae</taxon>
        <taxon>Pelagomonadales</taxon>
        <taxon>Pelagomonadaceae</taxon>
        <taxon>Chrysophaeum</taxon>
    </lineage>
</organism>
<keyword evidence="10" id="KW-1185">Reference proteome</keyword>
<dbReference type="GO" id="GO:0005506">
    <property type="term" value="F:iron ion binding"/>
    <property type="evidence" value="ECO:0007669"/>
    <property type="project" value="InterPro"/>
</dbReference>
<dbReference type="InterPro" id="IPR005123">
    <property type="entry name" value="Oxoglu/Fe-dep_dioxygenase_dom"/>
</dbReference>
<dbReference type="AlphaFoldDB" id="A0AAD7XFC6"/>
<reference evidence="9" key="1">
    <citation type="submission" date="2023-01" db="EMBL/GenBank/DDBJ databases">
        <title>Metagenome sequencing of chrysophaentin producing Chrysophaeum taylorii.</title>
        <authorList>
            <person name="Davison J."/>
            <person name="Bewley C."/>
        </authorList>
    </citation>
    <scope>NUCLEOTIDE SEQUENCE</scope>
    <source>
        <strain evidence="9">NIES-1699</strain>
    </source>
</reference>
<dbReference type="InterPro" id="IPR045054">
    <property type="entry name" value="P4HA-like"/>
</dbReference>
<dbReference type="GO" id="GO:0005783">
    <property type="term" value="C:endoplasmic reticulum"/>
    <property type="evidence" value="ECO:0007669"/>
    <property type="project" value="TreeGrafter"/>
</dbReference>
<feature type="signal peptide" evidence="7">
    <location>
        <begin position="1"/>
        <end position="21"/>
    </location>
</feature>
<evidence type="ECO:0000313" key="9">
    <source>
        <dbReference type="EMBL" id="KAJ8599202.1"/>
    </source>
</evidence>
<feature type="transmembrane region" description="Helical" evidence="6">
    <location>
        <begin position="77"/>
        <end position="98"/>
    </location>
</feature>
<evidence type="ECO:0000256" key="3">
    <source>
        <dbReference type="ARBA" id="ARBA00022964"/>
    </source>
</evidence>
<evidence type="ECO:0000256" key="7">
    <source>
        <dbReference type="SAM" id="SignalP"/>
    </source>
</evidence>
<dbReference type="GO" id="GO:0004656">
    <property type="term" value="F:procollagen-proline 4-dioxygenase activity"/>
    <property type="evidence" value="ECO:0007669"/>
    <property type="project" value="TreeGrafter"/>
</dbReference>
<comment type="cofactor">
    <cofactor evidence="1">
        <name>L-ascorbate</name>
        <dbReference type="ChEBI" id="CHEBI:38290"/>
    </cofactor>
</comment>
<dbReference type="PROSITE" id="PS51471">
    <property type="entry name" value="FE2OG_OXY"/>
    <property type="match status" value="1"/>
</dbReference>
<dbReference type="EMBL" id="JAQMWT010000578">
    <property type="protein sequence ID" value="KAJ8599202.1"/>
    <property type="molecule type" value="Genomic_DNA"/>
</dbReference>
<dbReference type="GO" id="GO:0031418">
    <property type="term" value="F:L-ascorbic acid binding"/>
    <property type="evidence" value="ECO:0007669"/>
    <property type="project" value="InterPro"/>
</dbReference>
<feature type="chain" id="PRO_5041983340" description="Fe2OG dioxygenase domain-containing protein" evidence="7">
    <location>
        <begin position="22"/>
        <end position="300"/>
    </location>
</feature>
<keyword evidence="6" id="KW-0472">Membrane</keyword>
<evidence type="ECO:0000313" key="10">
    <source>
        <dbReference type="Proteomes" id="UP001230188"/>
    </source>
</evidence>